<dbReference type="Proteomes" id="UP001558632">
    <property type="component" value="Unassembled WGS sequence"/>
</dbReference>
<name>A0ABR3K3M6_TRISP</name>
<reference evidence="2 3" key="1">
    <citation type="submission" date="2024-07" db="EMBL/GenBank/DDBJ databases">
        <title>Enhanced genomic and transcriptomic resources for Trichinella pseudospiralis and T. spiralis underpin the discovery of pronounced molecular differences between stages and species.</title>
        <authorList>
            <person name="Pasi K.K."/>
            <person name="La Rosa G."/>
            <person name="Gomez-Morales M.A."/>
            <person name="Tosini F."/>
            <person name="Sumanam S."/>
            <person name="Young N.D."/>
            <person name="Chang B.C."/>
            <person name="Robin G.B."/>
        </authorList>
    </citation>
    <scope>NUCLEOTIDE SEQUENCE [LARGE SCALE GENOMIC DNA]</scope>
    <source>
        <strain evidence="2">ISS534</strain>
    </source>
</reference>
<proteinExistence type="predicted"/>
<feature type="region of interest" description="Disordered" evidence="1">
    <location>
        <begin position="1"/>
        <end position="40"/>
    </location>
</feature>
<dbReference type="EMBL" id="JBEUSY010000490">
    <property type="protein sequence ID" value="KAL1229386.1"/>
    <property type="molecule type" value="Genomic_DNA"/>
</dbReference>
<gene>
    <name evidence="2" type="ORF">TSPI_04585</name>
</gene>
<feature type="compositionally biased region" description="Basic and acidic residues" evidence="1">
    <location>
        <begin position="1"/>
        <end position="10"/>
    </location>
</feature>
<evidence type="ECO:0000313" key="2">
    <source>
        <dbReference type="EMBL" id="KAL1229386.1"/>
    </source>
</evidence>
<accession>A0ABR3K3M6</accession>
<feature type="compositionally biased region" description="Polar residues" evidence="1">
    <location>
        <begin position="15"/>
        <end position="27"/>
    </location>
</feature>
<organism evidence="2 3">
    <name type="scientific">Trichinella spiralis</name>
    <name type="common">Trichina worm</name>
    <dbReference type="NCBI Taxonomy" id="6334"/>
    <lineage>
        <taxon>Eukaryota</taxon>
        <taxon>Metazoa</taxon>
        <taxon>Ecdysozoa</taxon>
        <taxon>Nematoda</taxon>
        <taxon>Enoplea</taxon>
        <taxon>Dorylaimia</taxon>
        <taxon>Trichinellida</taxon>
        <taxon>Trichinellidae</taxon>
        <taxon>Trichinella</taxon>
    </lineage>
</organism>
<sequence length="94" mass="10099">MPSGKRETVRKGNAPVNTSPSPNSDGRANNPVEEAEEPARGSYAIGHHRSAIWLNYAGAVCSPRSVSLLPSTLLRQHVRGAAACGFRWPELAYT</sequence>
<keyword evidence="3" id="KW-1185">Reference proteome</keyword>
<evidence type="ECO:0000313" key="3">
    <source>
        <dbReference type="Proteomes" id="UP001558632"/>
    </source>
</evidence>
<evidence type="ECO:0000256" key="1">
    <source>
        <dbReference type="SAM" id="MobiDB-lite"/>
    </source>
</evidence>
<comment type="caution">
    <text evidence="2">The sequence shown here is derived from an EMBL/GenBank/DDBJ whole genome shotgun (WGS) entry which is preliminary data.</text>
</comment>
<protein>
    <submittedName>
        <fullName evidence="2">LIM domain-binding protein</fullName>
    </submittedName>
</protein>